<dbReference type="NCBIfam" id="TIGR01707">
    <property type="entry name" value="gspI"/>
    <property type="match status" value="1"/>
</dbReference>
<evidence type="ECO:0000256" key="5">
    <source>
        <dbReference type="ARBA" id="ARBA00022519"/>
    </source>
</evidence>
<feature type="domain" description="Type II secretion system protein GspI C-terminal" evidence="10">
    <location>
        <begin position="49"/>
        <end position="123"/>
    </location>
</feature>
<keyword evidence="4 9" id="KW-0488">Methylation</keyword>
<dbReference type="PROSITE" id="PS00409">
    <property type="entry name" value="PROKAR_NTER_METHYL"/>
    <property type="match status" value="1"/>
</dbReference>
<dbReference type="NCBIfam" id="TIGR02532">
    <property type="entry name" value="IV_pilin_GFxxxE"/>
    <property type="match status" value="1"/>
</dbReference>
<dbReference type="InterPro" id="IPR010052">
    <property type="entry name" value="T2SS_protein-GspI"/>
</dbReference>
<evidence type="ECO:0000313" key="12">
    <source>
        <dbReference type="Proteomes" id="UP001139451"/>
    </source>
</evidence>
<evidence type="ECO:0000256" key="1">
    <source>
        <dbReference type="ARBA" id="ARBA00004377"/>
    </source>
</evidence>
<reference evidence="11" key="1">
    <citation type="submission" date="2022-05" db="EMBL/GenBank/DDBJ databases">
        <title>Sphingomonas sp. strain MG17 Genome sequencing and assembly.</title>
        <authorList>
            <person name="Kim I."/>
        </authorList>
    </citation>
    <scope>NUCLEOTIDE SEQUENCE</scope>
    <source>
        <strain evidence="11">MG17</strain>
    </source>
</reference>
<comment type="PTM">
    <text evidence="9">Cleaved by prepilin peptidase.</text>
</comment>
<dbReference type="PANTHER" id="PTHR38779">
    <property type="entry name" value="TYPE II SECRETION SYSTEM PROTEIN I-RELATED"/>
    <property type="match status" value="1"/>
</dbReference>
<evidence type="ECO:0000256" key="3">
    <source>
        <dbReference type="ARBA" id="ARBA00022475"/>
    </source>
</evidence>
<evidence type="ECO:0000313" key="11">
    <source>
        <dbReference type="EMBL" id="MCP3728802.1"/>
    </source>
</evidence>
<dbReference type="Pfam" id="PF02501">
    <property type="entry name" value="T2SSI"/>
    <property type="match status" value="1"/>
</dbReference>
<organism evidence="11 12">
    <name type="scientific">Sphingomonas tagetis</name>
    <dbReference type="NCBI Taxonomy" id="2949092"/>
    <lineage>
        <taxon>Bacteria</taxon>
        <taxon>Pseudomonadati</taxon>
        <taxon>Pseudomonadota</taxon>
        <taxon>Alphaproteobacteria</taxon>
        <taxon>Sphingomonadales</taxon>
        <taxon>Sphingomonadaceae</taxon>
        <taxon>Sphingomonas</taxon>
    </lineage>
</organism>
<dbReference type="InterPro" id="IPR012902">
    <property type="entry name" value="N_methyl_site"/>
</dbReference>
<keyword evidence="5 9" id="KW-0997">Cell inner membrane</keyword>
<name>A0A9X2KJP7_9SPHN</name>
<comment type="function">
    <text evidence="9">Component of the type II secretion system required for the energy-dependent secretion of extracellular factors such as proteases and toxins from the periplasm.</text>
</comment>
<evidence type="ECO:0000256" key="9">
    <source>
        <dbReference type="RuleBase" id="RU368030"/>
    </source>
</evidence>
<protein>
    <recommendedName>
        <fullName evidence="9">Type II secretion system protein I</fullName>
        <shortName evidence="9">T2SS minor pseudopilin I</shortName>
    </recommendedName>
</protein>
<keyword evidence="6 9" id="KW-0812">Transmembrane</keyword>
<proteinExistence type="inferred from homology"/>
<comment type="similarity">
    <text evidence="2 9">Belongs to the GSP I family.</text>
</comment>
<comment type="caution">
    <text evidence="11">The sequence shown here is derived from an EMBL/GenBank/DDBJ whole genome shotgun (WGS) entry which is preliminary data.</text>
</comment>
<evidence type="ECO:0000256" key="2">
    <source>
        <dbReference type="ARBA" id="ARBA00008358"/>
    </source>
</evidence>
<gene>
    <name evidence="11" type="primary">gspI</name>
    <name evidence="11" type="ORF">M9978_00015</name>
</gene>
<keyword evidence="7 9" id="KW-1133">Transmembrane helix</keyword>
<dbReference type="Proteomes" id="UP001139451">
    <property type="component" value="Unassembled WGS sequence"/>
</dbReference>
<dbReference type="PANTHER" id="PTHR38779:SF2">
    <property type="entry name" value="TYPE II SECRETION SYSTEM PROTEIN I-RELATED"/>
    <property type="match status" value="1"/>
</dbReference>
<dbReference type="Gene3D" id="3.30.1300.30">
    <property type="entry name" value="GSPII I/J protein-like"/>
    <property type="match status" value="1"/>
</dbReference>
<dbReference type="SUPFAM" id="SSF54523">
    <property type="entry name" value="Pili subunits"/>
    <property type="match status" value="1"/>
</dbReference>
<dbReference type="AlphaFoldDB" id="A0A9X2KJP7"/>
<dbReference type="GO" id="GO:0015628">
    <property type="term" value="P:protein secretion by the type II secretion system"/>
    <property type="evidence" value="ECO:0007669"/>
    <property type="project" value="UniProtKB-UniRule"/>
</dbReference>
<comment type="subcellular location">
    <subcellularLocation>
        <location evidence="1 9">Cell inner membrane</location>
        <topology evidence="1 9">Single-pass membrane protein</topology>
    </subcellularLocation>
</comment>
<dbReference type="InterPro" id="IPR045584">
    <property type="entry name" value="Pilin-like"/>
</dbReference>
<keyword evidence="3" id="KW-1003">Cell membrane</keyword>
<keyword evidence="12" id="KW-1185">Reference proteome</keyword>
<comment type="subunit">
    <text evidence="9">Type II secretion is composed of four main components: the outer membrane complex, the inner membrane complex, the cytoplasmic secretion ATPase and the periplasm-spanning pseudopilus.</text>
</comment>
<evidence type="ECO:0000256" key="6">
    <source>
        <dbReference type="ARBA" id="ARBA00022692"/>
    </source>
</evidence>
<evidence type="ECO:0000256" key="8">
    <source>
        <dbReference type="ARBA" id="ARBA00023136"/>
    </source>
</evidence>
<accession>A0A9X2KJP7</accession>
<dbReference type="GO" id="GO:0015627">
    <property type="term" value="C:type II protein secretion system complex"/>
    <property type="evidence" value="ECO:0007669"/>
    <property type="project" value="UniProtKB-UniRule"/>
</dbReference>
<feature type="transmembrane region" description="Helical" evidence="9">
    <location>
        <begin position="16"/>
        <end position="39"/>
    </location>
</feature>
<sequence length="128" mass="13536">MPRPGKAGTTSKDSGFSLIEALVALAVLAIATVGLIRAVETHIDSTRAMERRAAAMWVAENRLAEIQLADPAANAPDTELLGQPWRVAVARTRTQDAAIDKVRIQVFAKGAERTPLASLDGFVEGSGT</sequence>
<dbReference type="Pfam" id="PF07963">
    <property type="entry name" value="N_methyl"/>
    <property type="match status" value="1"/>
</dbReference>
<dbReference type="GO" id="GO:0005886">
    <property type="term" value="C:plasma membrane"/>
    <property type="evidence" value="ECO:0007669"/>
    <property type="project" value="UniProtKB-SubCell"/>
</dbReference>
<evidence type="ECO:0000256" key="7">
    <source>
        <dbReference type="ARBA" id="ARBA00022989"/>
    </source>
</evidence>
<dbReference type="EMBL" id="JAMLDX010000001">
    <property type="protein sequence ID" value="MCP3728802.1"/>
    <property type="molecule type" value="Genomic_DNA"/>
</dbReference>
<dbReference type="InterPro" id="IPR003413">
    <property type="entry name" value="T2SS_GspI_C"/>
</dbReference>
<evidence type="ECO:0000259" key="10">
    <source>
        <dbReference type="Pfam" id="PF02501"/>
    </source>
</evidence>
<evidence type="ECO:0000256" key="4">
    <source>
        <dbReference type="ARBA" id="ARBA00022481"/>
    </source>
</evidence>
<keyword evidence="8 9" id="KW-0472">Membrane</keyword>